<dbReference type="PRINTS" id="PR00813">
    <property type="entry name" value="BCTERIALGSPG"/>
</dbReference>
<organism evidence="2 3">
    <name type="scientific">Capsulimonas corticalis</name>
    <dbReference type="NCBI Taxonomy" id="2219043"/>
    <lineage>
        <taxon>Bacteria</taxon>
        <taxon>Bacillati</taxon>
        <taxon>Armatimonadota</taxon>
        <taxon>Armatimonadia</taxon>
        <taxon>Capsulimonadales</taxon>
        <taxon>Capsulimonadaceae</taxon>
        <taxon>Capsulimonas</taxon>
    </lineage>
</organism>
<dbReference type="GO" id="GO:0015627">
    <property type="term" value="C:type II protein secretion system complex"/>
    <property type="evidence" value="ECO:0007669"/>
    <property type="project" value="InterPro"/>
</dbReference>
<accession>A0A402D6D3</accession>
<dbReference type="GO" id="GO:0015628">
    <property type="term" value="P:protein secretion by the type II secretion system"/>
    <property type="evidence" value="ECO:0007669"/>
    <property type="project" value="InterPro"/>
</dbReference>
<dbReference type="InterPro" id="IPR012902">
    <property type="entry name" value="N_methyl_site"/>
</dbReference>
<name>A0A402D6D3_9BACT</name>
<dbReference type="InterPro" id="IPR000983">
    <property type="entry name" value="Bac_GSPG_pilin"/>
</dbReference>
<protein>
    <submittedName>
        <fullName evidence="2">Uncharacterized protein</fullName>
    </submittedName>
</protein>
<dbReference type="Gene3D" id="3.30.700.10">
    <property type="entry name" value="Glycoprotein, Type 4 Pilin"/>
    <property type="match status" value="1"/>
</dbReference>
<dbReference type="NCBIfam" id="TIGR02532">
    <property type="entry name" value="IV_pilin_GFxxxE"/>
    <property type="match status" value="1"/>
</dbReference>
<dbReference type="InterPro" id="IPR011453">
    <property type="entry name" value="DUF1559"/>
</dbReference>
<dbReference type="PANTHER" id="PTHR30093">
    <property type="entry name" value="GENERAL SECRETION PATHWAY PROTEIN G"/>
    <property type="match status" value="1"/>
</dbReference>
<dbReference type="Pfam" id="PF07963">
    <property type="entry name" value="N_methyl"/>
    <property type="match status" value="1"/>
</dbReference>
<dbReference type="AlphaFoldDB" id="A0A402D6D3"/>
<dbReference type="SUPFAM" id="SSF54523">
    <property type="entry name" value="Pili subunits"/>
    <property type="match status" value="1"/>
</dbReference>
<dbReference type="RefSeq" id="WP_165864653.1">
    <property type="nucleotide sequence ID" value="NZ_AP025739.1"/>
</dbReference>
<dbReference type="Proteomes" id="UP000287394">
    <property type="component" value="Chromosome"/>
</dbReference>
<evidence type="ECO:0000256" key="1">
    <source>
        <dbReference type="ARBA" id="ARBA00022481"/>
    </source>
</evidence>
<keyword evidence="1" id="KW-0488">Methylation</keyword>
<keyword evidence="3" id="KW-1185">Reference proteome</keyword>
<reference evidence="2 3" key="1">
    <citation type="journal article" date="2019" name="Int. J. Syst. Evol. Microbiol.">
        <title>Capsulimonas corticalis gen. nov., sp. nov., an aerobic capsulated bacterium, of a novel bacterial order, Capsulimonadales ord. nov., of the class Armatimonadia of the phylum Armatimonadetes.</title>
        <authorList>
            <person name="Li J."/>
            <person name="Kudo C."/>
            <person name="Tonouchi A."/>
        </authorList>
    </citation>
    <scope>NUCLEOTIDE SEQUENCE [LARGE SCALE GENOMIC DNA]</scope>
    <source>
        <strain evidence="2 3">AX-7</strain>
    </source>
</reference>
<proteinExistence type="predicted"/>
<dbReference type="EMBL" id="AP025739">
    <property type="protein sequence ID" value="BDI32072.1"/>
    <property type="molecule type" value="Genomic_DNA"/>
</dbReference>
<dbReference type="KEGG" id="ccot:CCAX7_41230"/>
<sequence length="286" mass="29960">MNNKKIGFTLIELLVVIAIIAILAAILFPVFAKAREKARQTSCLSNMKQLGLGFMQYSQDNDEKNPDGVNWYYPGGNGWGGQIYAYVKSKQVFLCPSDTTSGNKIYSSYAYNSNNTNPDGSTVDSYSIAQYVSPAKTVLLFEVQSNFYNAGNTYDISTETADTTGSGGSSPAGFGVSGSGNSYVVSGGGAYDVPPHLAMATGYLHGVTSSDYSRFAAATGRHTDGANYLLADFHAKWMRGSAVSAGYTNPTETDCNTTAVTGGGPGVPLAAGTGCADNSIAATFSL</sequence>
<gene>
    <name evidence="2" type="ORF">CCAX7_41230</name>
</gene>
<evidence type="ECO:0000313" key="2">
    <source>
        <dbReference type="EMBL" id="BDI32072.1"/>
    </source>
</evidence>
<evidence type="ECO:0000313" key="3">
    <source>
        <dbReference type="Proteomes" id="UP000287394"/>
    </source>
</evidence>
<dbReference type="Pfam" id="PF07596">
    <property type="entry name" value="SBP_bac_10"/>
    <property type="match status" value="1"/>
</dbReference>
<dbReference type="InterPro" id="IPR045584">
    <property type="entry name" value="Pilin-like"/>
</dbReference>